<proteinExistence type="predicted"/>
<dbReference type="PANTHER" id="PTHR35800:SF1">
    <property type="entry name" value="RNA-BINDING PROTEIN KHPB"/>
    <property type="match status" value="1"/>
</dbReference>
<feature type="domain" description="R3H" evidence="1">
    <location>
        <begin position="103"/>
        <end position="168"/>
    </location>
</feature>
<dbReference type="InterPro" id="IPR001374">
    <property type="entry name" value="R3H_dom"/>
</dbReference>
<dbReference type="PANTHER" id="PTHR35800">
    <property type="entry name" value="PROTEIN JAG"/>
    <property type="match status" value="1"/>
</dbReference>
<dbReference type="STRING" id="1802200.A2812_00895"/>
<reference evidence="2 3" key="1">
    <citation type="journal article" date="2016" name="Nat. Commun.">
        <title>Thousands of microbial genomes shed light on interconnected biogeochemical processes in an aquifer system.</title>
        <authorList>
            <person name="Anantharaman K."/>
            <person name="Brown C.T."/>
            <person name="Hug L.A."/>
            <person name="Sharon I."/>
            <person name="Castelle C.J."/>
            <person name="Probst A.J."/>
            <person name="Thomas B.C."/>
            <person name="Singh A."/>
            <person name="Wilkins M.J."/>
            <person name="Karaoz U."/>
            <person name="Brodie E.L."/>
            <person name="Williams K.H."/>
            <person name="Hubbard S.S."/>
            <person name="Banfield J.F."/>
        </authorList>
    </citation>
    <scope>NUCLEOTIDE SEQUENCE [LARGE SCALE GENOMIC DNA]</scope>
</reference>
<protein>
    <recommendedName>
        <fullName evidence="1">R3H domain-containing protein</fullName>
    </recommendedName>
</protein>
<dbReference type="EMBL" id="MHOM01000045">
    <property type="protein sequence ID" value="OGZ63024.1"/>
    <property type="molecule type" value="Genomic_DNA"/>
</dbReference>
<evidence type="ECO:0000259" key="1">
    <source>
        <dbReference type="PROSITE" id="PS51061"/>
    </source>
</evidence>
<comment type="caution">
    <text evidence="2">The sequence shown here is derived from an EMBL/GenBank/DDBJ whole genome shotgun (WGS) entry which is preliminary data.</text>
</comment>
<name>A0A1G2HKI0_9BACT</name>
<dbReference type="SMART" id="SM00393">
    <property type="entry name" value="R3H"/>
    <property type="match status" value="1"/>
</dbReference>
<dbReference type="Gene3D" id="3.30.300.20">
    <property type="match status" value="1"/>
</dbReference>
<dbReference type="GO" id="GO:0003723">
    <property type="term" value="F:RNA binding"/>
    <property type="evidence" value="ECO:0007669"/>
    <property type="project" value="InterPro"/>
</dbReference>
<dbReference type="SUPFAM" id="SSF82708">
    <property type="entry name" value="R3H domain"/>
    <property type="match status" value="1"/>
</dbReference>
<dbReference type="Pfam" id="PF01424">
    <property type="entry name" value="R3H"/>
    <property type="match status" value="1"/>
</dbReference>
<gene>
    <name evidence="2" type="ORF">A2812_00895</name>
</gene>
<dbReference type="InterPro" id="IPR034079">
    <property type="entry name" value="R3H_KhpB"/>
</dbReference>
<evidence type="ECO:0000313" key="3">
    <source>
        <dbReference type="Proteomes" id="UP000177190"/>
    </source>
</evidence>
<dbReference type="CDD" id="cd02644">
    <property type="entry name" value="R3H_jag"/>
    <property type="match status" value="1"/>
</dbReference>
<dbReference type="InterPro" id="IPR015946">
    <property type="entry name" value="KH_dom-like_a/b"/>
</dbReference>
<sequence>MINQEDIKKIKEITENFFQKMTISLSKTEVGLSFRESNHKEPDQTDQEQQDVVDLNIKLEEPQILIGEKGQTLFEVQRLLRMILNKSLQKVFYLNLDINDYKKKKVEYLKSMAKDLADEVSFSKGEKILLPMSSYERRVIHTELSQRNDIITESQGDGFDRHIVIKPK</sequence>
<dbReference type="InterPro" id="IPR036867">
    <property type="entry name" value="R3H_dom_sf"/>
</dbReference>
<organism evidence="2 3">
    <name type="scientific">Candidatus Staskawiczbacteria bacterium RIFCSPHIGHO2_01_FULL_36_16</name>
    <dbReference type="NCBI Taxonomy" id="1802200"/>
    <lineage>
        <taxon>Bacteria</taxon>
        <taxon>Candidatus Staskawicziibacteriota</taxon>
    </lineage>
</organism>
<dbReference type="PROSITE" id="PS51061">
    <property type="entry name" value="R3H"/>
    <property type="match status" value="1"/>
</dbReference>
<dbReference type="AlphaFoldDB" id="A0A1G2HKI0"/>
<dbReference type="Gene3D" id="3.30.1370.50">
    <property type="entry name" value="R3H-like domain"/>
    <property type="match status" value="1"/>
</dbReference>
<evidence type="ECO:0000313" key="2">
    <source>
        <dbReference type="EMBL" id="OGZ63024.1"/>
    </source>
</evidence>
<accession>A0A1G2HKI0</accession>
<dbReference type="InterPro" id="IPR039247">
    <property type="entry name" value="KhpB"/>
</dbReference>
<dbReference type="Proteomes" id="UP000177190">
    <property type="component" value="Unassembled WGS sequence"/>
</dbReference>